<dbReference type="InterPro" id="IPR045005">
    <property type="entry name" value="BPM1-6"/>
</dbReference>
<name>K4AIP2_SETIT</name>
<evidence type="ECO:0008006" key="7">
    <source>
        <dbReference type="Google" id="ProtNLM"/>
    </source>
</evidence>
<evidence type="ECO:0000259" key="4">
    <source>
        <dbReference type="PROSITE" id="PS50144"/>
    </source>
</evidence>
<dbReference type="Pfam" id="PF24570">
    <property type="entry name" value="BACK_BPM_SPOP"/>
    <property type="match status" value="1"/>
</dbReference>
<feature type="domain" description="MATH" evidence="4">
    <location>
        <begin position="1"/>
        <end position="118"/>
    </location>
</feature>
<dbReference type="Gene3D" id="6.10.250.3030">
    <property type="match status" value="1"/>
</dbReference>
<dbReference type="PROSITE" id="PS50144">
    <property type="entry name" value="MATH"/>
    <property type="match status" value="1"/>
</dbReference>
<sequence length="298" mass="34105">MTPPSGKSIKSQRFRVGGYRWLIEYFPNGFEYDNTDYISFYLSLDEDRRRAVEHHLALQCEFSFIDQVEKQEASRIRTSPSWNVSGGFCFGYSSFVTRSLFERSRHLKNDSFTVRCDIIVTTNSASTERSSSVVVPGADVTFEVGGETFMAHRRVLAARSPVFKAELFGAMKEGTTTSALRIDDMEPQVFGLLLSFIYRDSVPKISDDNYDDDVMILWQHLLVRGGRFLRSRELKLICEDNLCQHIEATTVASILALAELHNCQGLKRACLDFRNSLRKEEIILTRLRLLLIKRDASK</sequence>
<protein>
    <recommendedName>
        <fullName evidence="7">BTB domain-containing protein</fullName>
    </recommendedName>
</protein>
<dbReference type="SUPFAM" id="SSF49599">
    <property type="entry name" value="TRAF domain-like"/>
    <property type="match status" value="1"/>
</dbReference>
<feature type="domain" description="BTB" evidence="3">
    <location>
        <begin position="138"/>
        <end position="206"/>
    </location>
</feature>
<organism evidence="5 6">
    <name type="scientific">Setaria italica</name>
    <name type="common">Foxtail millet</name>
    <name type="synonym">Panicum italicum</name>
    <dbReference type="NCBI Taxonomy" id="4555"/>
    <lineage>
        <taxon>Eukaryota</taxon>
        <taxon>Viridiplantae</taxon>
        <taxon>Streptophyta</taxon>
        <taxon>Embryophyta</taxon>
        <taxon>Tracheophyta</taxon>
        <taxon>Spermatophyta</taxon>
        <taxon>Magnoliopsida</taxon>
        <taxon>Liliopsida</taxon>
        <taxon>Poales</taxon>
        <taxon>Poaceae</taxon>
        <taxon>PACMAD clade</taxon>
        <taxon>Panicoideae</taxon>
        <taxon>Panicodae</taxon>
        <taxon>Paniceae</taxon>
        <taxon>Cenchrinae</taxon>
        <taxon>Setaria</taxon>
    </lineage>
</organism>
<reference evidence="6" key="1">
    <citation type="journal article" date="2012" name="Nat. Biotechnol.">
        <title>Reference genome sequence of the model plant Setaria.</title>
        <authorList>
            <person name="Bennetzen J.L."/>
            <person name="Schmutz J."/>
            <person name="Wang H."/>
            <person name="Percifield R."/>
            <person name="Hawkins J."/>
            <person name="Pontaroli A.C."/>
            <person name="Estep M."/>
            <person name="Feng L."/>
            <person name="Vaughn J.N."/>
            <person name="Grimwood J."/>
            <person name="Jenkins J."/>
            <person name="Barry K."/>
            <person name="Lindquist E."/>
            <person name="Hellsten U."/>
            <person name="Deshpande S."/>
            <person name="Wang X."/>
            <person name="Wu X."/>
            <person name="Mitros T."/>
            <person name="Triplett J."/>
            <person name="Yang X."/>
            <person name="Ye C.Y."/>
            <person name="Mauro-Herrera M."/>
            <person name="Wang L."/>
            <person name="Li P."/>
            <person name="Sharma M."/>
            <person name="Sharma R."/>
            <person name="Ronald P.C."/>
            <person name="Panaud O."/>
            <person name="Kellogg E.A."/>
            <person name="Brutnell T.P."/>
            <person name="Doust A.N."/>
            <person name="Tuskan G.A."/>
            <person name="Rokhsar D."/>
            <person name="Devos K.M."/>
        </authorList>
    </citation>
    <scope>NUCLEOTIDE SEQUENCE [LARGE SCALE GENOMIC DNA]</scope>
    <source>
        <strain evidence="6">cv. Yugu1</strain>
    </source>
</reference>
<evidence type="ECO:0000256" key="1">
    <source>
        <dbReference type="ARBA" id="ARBA00004906"/>
    </source>
</evidence>
<keyword evidence="6" id="KW-1185">Reference proteome</keyword>
<dbReference type="EnsemblPlants" id="KQK88992">
    <property type="protein sequence ID" value="KQK88992"/>
    <property type="gene ID" value="SETIT_038754mg"/>
</dbReference>
<dbReference type="InterPro" id="IPR056423">
    <property type="entry name" value="BACK_BPM_SPOP"/>
</dbReference>
<evidence type="ECO:0000256" key="2">
    <source>
        <dbReference type="ARBA" id="ARBA00010846"/>
    </source>
</evidence>
<dbReference type="Proteomes" id="UP000004995">
    <property type="component" value="Unassembled WGS sequence"/>
</dbReference>
<reference evidence="5" key="2">
    <citation type="submission" date="2018-08" db="UniProtKB">
        <authorList>
            <consortium name="EnsemblPlants"/>
        </authorList>
    </citation>
    <scope>IDENTIFICATION</scope>
    <source>
        <strain evidence="5">Yugu1</strain>
    </source>
</reference>
<dbReference type="InterPro" id="IPR008974">
    <property type="entry name" value="TRAF-like"/>
</dbReference>
<dbReference type="InterPro" id="IPR000210">
    <property type="entry name" value="BTB/POZ_dom"/>
</dbReference>
<dbReference type="eggNOG" id="KOG1987">
    <property type="taxonomic scope" value="Eukaryota"/>
</dbReference>
<accession>K4AIP2</accession>
<evidence type="ECO:0000313" key="5">
    <source>
        <dbReference type="EnsemblPlants" id="KQK88992"/>
    </source>
</evidence>
<dbReference type="GO" id="GO:0016567">
    <property type="term" value="P:protein ubiquitination"/>
    <property type="evidence" value="ECO:0007669"/>
    <property type="project" value="InterPro"/>
</dbReference>
<dbReference type="InterPro" id="IPR002083">
    <property type="entry name" value="MATH/TRAF_dom"/>
</dbReference>
<dbReference type="InterPro" id="IPR011333">
    <property type="entry name" value="SKP1/BTB/POZ_sf"/>
</dbReference>
<dbReference type="Gramene" id="KQK88992">
    <property type="protein sequence ID" value="KQK88992"/>
    <property type="gene ID" value="SETIT_038754mg"/>
</dbReference>
<dbReference type="SUPFAM" id="SSF54695">
    <property type="entry name" value="POZ domain"/>
    <property type="match status" value="1"/>
</dbReference>
<dbReference type="HOGENOM" id="CLU_004253_2_3_1"/>
<dbReference type="AlphaFoldDB" id="K4AIP2"/>
<dbReference type="PANTHER" id="PTHR26379">
    <property type="entry name" value="BTB/POZ AND MATH DOMAIN-CONTAINING PROTEIN 1"/>
    <property type="match status" value="1"/>
</dbReference>
<evidence type="ECO:0000313" key="6">
    <source>
        <dbReference type="Proteomes" id="UP000004995"/>
    </source>
</evidence>
<comment type="similarity">
    <text evidence="2">Belongs to the Tdpoz family.</text>
</comment>
<dbReference type="InParanoid" id="K4AIP2"/>
<dbReference type="PROSITE" id="PS50097">
    <property type="entry name" value="BTB"/>
    <property type="match status" value="1"/>
</dbReference>
<evidence type="ECO:0000259" key="3">
    <source>
        <dbReference type="PROSITE" id="PS50097"/>
    </source>
</evidence>
<dbReference type="OMA" id="RQSEPDC"/>
<dbReference type="EMBL" id="AGNK02005600">
    <property type="status" value="NOT_ANNOTATED_CDS"/>
    <property type="molecule type" value="Genomic_DNA"/>
</dbReference>
<dbReference type="SMART" id="SM00225">
    <property type="entry name" value="BTB"/>
    <property type="match status" value="1"/>
</dbReference>
<dbReference type="CDD" id="cd00121">
    <property type="entry name" value="MATH"/>
    <property type="match status" value="1"/>
</dbReference>
<dbReference type="Pfam" id="PF00651">
    <property type="entry name" value="BTB"/>
    <property type="match status" value="1"/>
</dbReference>
<dbReference type="PANTHER" id="PTHR26379:SF295">
    <property type="entry name" value="OS10G0429651 PROTEIN"/>
    <property type="match status" value="1"/>
</dbReference>
<comment type="pathway">
    <text evidence="1">Protein modification; protein ubiquitination.</text>
</comment>
<dbReference type="Pfam" id="PF22486">
    <property type="entry name" value="MATH_2"/>
    <property type="match status" value="1"/>
</dbReference>
<dbReference type="Gene3D" id="2.60.210.10">
    <property type="entry name" value="Apoptosis, Tumor Necrosis Factor Receptor Associated Protein 2, Chain A"/>
    <property type="match status" value="1"/>
</dbReference>
<proteinExistence type="inferred from homology"/>
<dbReference type="Gene3D" id="3.30.710.10">
    <property type="entry name" value="Potassium Channel Kv1.1, Chain A"/>
    <property type="match status" value="1"/>
</dbReference>